<dbReference type="PANTHER" id="PTHR23521">
    <property type="entry name" value="TRANSPORTER MFS SUPERFAMILY"/>
    <property type="match status" value="1"/>
</dbReference>
<evidence type="ECO:0000259" key="7">
    <source>
        <dbReference type="PROSITE" id="PS50850"/>
    </source>
</evidence>
<sequence>MIFGEMKQNRWFALCVIGISVFFSLSLWFSASVITSQLKVIWNVTPLTEAWLSASIPTGFVIGAFISAYFGIADRFNVRKLFALSALLGALFNFLIIFSDQAIFGIALRILTGITLAGVYPPAIKLIAQWFPKQRGIATGIIIAALTLGTALPHLITILIPTTNNILVLAVSSMLSIIAAAMIFILLKDAPVSSKRTPFSMGMLVQVFRNKPVMLANYGYFGHMWELYAMWTWLPVFLTASFTKSSSEPWMGTLVSFLSIGVAGGIGCILGGIVADKIGRSNLTVIAMAISAFCAIGIGMVFGHLLWLTIVLALIWGMAVIADSAQFSVAVSEFAEVEYVGTALTFQMCIGFLITIVSINIIPMFQRWVGWEWVFVLLSIGPILGIVSMIKFKSFERDAKVKVRKTAQ</sequence>
<feature type="transmembrane region" description="Helical" evidence="6">
    <location>
        <begin position="51"/>
        <end position="72"/>
    </location>
</feature>
<dbReference type="RefSeq" id="WP_245757907.1">
    <property type="nucleotide sequence ID" value="NZ_FONT01000006.1"/>
</dbReference>
<keyword evidence="4 6" id="KW-1133">Transmembrane helix</keyword>
<feature type="transmembrane region" description="Helical" evidence="6">
    <location>
        <begin position="282"/>
        <end position="302"/>
    </location>
</feature>
<dbReference type="EMBL" id="FONT01000006">
    <property type="protein sequence ID" value="SFE93230.1"/>
    <property type="molecule type" value="Genomic_DNA"/>
</dbReference>
<dbReference type="PANTHER" id="PTHR23521:SF3">
    <property type="entry name" value="MFS TRANSPORTER"/>
    <property type="match status" value="1"/>
</dbReference>
<accession>A0A1I2ELX0</accession>
<feature type="domain" description="Major facilitator superfamily (MFS) profile" evidence="7">
    <location>
        <begin position="1"/>
        <end position="397"/>
    </location>
</feature>
<dbReference type="Proteomes" id="UP000199516">
    <property type="component" value="Unassembled WGS sequence"/>
</dbReference>
<keyword evidence="9" id="KW-1185">Reference proteome</keyword>
<feature type="transmembrane region" description="Helical" evidence="6">
    <location>
        <begin position="12"/>
        <end position="31"/>
    </location>
</feature>
<evidence type="ECO:0000256" key="2">
    <source>
        <dbReference type="ARBA" id="ARBA00022448"/>
    </source>
</evidence>
<feature type="transmembrane region" description="Helical" evidence="6">
    <location>
        <begin position="166"/>
        <end position="187"/>
    </location>
</feature>
<dbReference type="Gene3D" id="1.20.1250.20">
    <property type="entry name" value="MFS general substrate transporter like domains"/>
    <property type="match status" value="2"/>
</dbReference>
<evidence type="ECO:0000256" key="4">
    <source>
        <dbReference type="ARBA" id="ARBA00022989"/>
    </source>
</evidence>
<feature type="transmembrane region" description="Helical" evidence="6">
    <location>
        <begin position="308"/>
        <end position="331"/>
    </location>
</feature>
<feature type="transmembrane region" description="Helical" evidence="6">
    <location>
        <begin position="81"/>
        <end position="98"/>
    </location>
</feature>
<evidence type="ECO:0000256" key="1">
    <source>
        <dbReference type="ARBA" id="ARBA00004651"/>
    </source>
</evidence>
<protein>
    <submittedName>
        <fullName evidence="8">Sugar phosphate permease</fullName>
    </submittedName>
</protein>
<gene>
    <name evidence="8" type="ORF">SAMN05192532_10668</name>
</gene>
<dbReference type="Pfam" id="PF07690">
    <property type="entry name" value="MFS_1"/>
    <property type="match status" value="1"/>
</dbReference>
<proteinExistence type="predicted"/>
<dbReference type="InterPro" id="IPR036259">
    <property type="entry name" value="MFS_trans_sf"/>
</dbReference>
<dbReference type="GO" id="GO:0005886">
    <property type="term" value="C:plasma membrane"/>
    <property type="evidence" value="ECO:0007669"/>
    <property type="project" value="UniProtKB-SubCell"/>
</dbReference>
<evidence type="ECO:0000313" key="9">
    <source>
        <dbReference type="Proteomes" id="UP000199516"/>
    </source>
</evidence>
<feature type="transmembrane region" description="Helical" evidence="6">
    <location>
        <begin position="250"/>
        <end position="275"/>
    </location>
</feature>
<dbReference type="InterPro" id="IPR011701">
    <property type="entry name" value="MFS"/>
</dbReference>
<dbReference type="GO" id="GO:0022857">
    <property type="term" value="F:transmembrane transporter activity"/>
    <property type="evidence" value="ECO:0007669"/>
    <property type="project" value="InterPro"/>
</dbReference>
<organism evidence="8 9">
    <name type="scientific">Alteribacillus iranensis</name>
    <dbReference type="NCBI Taxonomy" id="930128"/>
    <lineage>
        <taxon>Bacteria</taxon>
        <taxon>Bacillati</taxon>
        <taxon>Bacillota</taxon>
        <taxon>Bacilli</taxon>
        <taxon>Bacillales</taxon>
        <taxon>Bacillaceae</taxon>
        <taxon>Alteribacillus</taxon>
    </lineage>
</organism>
<name>A0A1I2ELX0_9BACI</name>
<comment type="subcellular location">
    <subcellularLocation>
        <location evidence="1">Cell membrane</location>
        <topology evidence="1">Multi-pass membrane protein</topology>
    </subcellularLocation>
</comment>
<evidence type="ECO:0000256" key="3">
    <source>
        <dbReference type="ARBA" id="ARBA00022692"/>
    </source>
</evidence>
<dbReference type="PROSITE" id="PS50850">
    <property type="entry name" value="MFS"/>
    <property type="match status" value="1"/>
</dbReference>
<feature type="transmembrane region" description="Helical" evidence="6">
    <location>
        <begin position="371"/>
        <end position="390"/>
    </location>
</feature>
<evidence type="ECO:0000313" key="8">
    <source>
        <dbReference type="EMBL" id="SFE93230.1"/>
    </source>
</evidence>
<reference evidence="8 9" key="1">
    <citation type="submission" date="2016-10" db="EMBL/GenBank/DDBJ databases">
        <authorList>
            <person name="de Groot N.N."/>
        </authorList>
    </citation>
    <scope>NUCLEOTIDE SEQUENCE [LARGE SCALE GENOMIC DNA]</scope>
    <source>
        <strain evidence="8 9">DSM 23995</strain>
    </source>
</reference>
<dbReference type="InterPro" id="IPR020846">
    <property type="entry name" value="MFS_dom"/>
</dbReference>
<feature type="transmembrane region" description="Helical" evidence="6">
    <location>
        <begin position="104"/>
        <end position="124"/>
    </location>
</feature>
<feature type="transmembrane region" description="Helical" evidence="6">
    <location>
        <begin position="136"/>
        <end position="160"/>
    </location>
</feature>
<evidence type="ECO:0000256" key="6">
    <source>
        <dbReference type="SAM" id="Phobius"/>
    </source>
</evidence>
<dbReference type="AlphaFoldDB" id="A0A1I2ELX0"/>
<feature type="transmembrane region" description="Helical" evidence="6">
    <location>
        <begin position="343"/>
        <end position="365"/>
    </location>
</feature>
<evidence type="ECO:0000256" key="5">
    <source>
        <dbReference type="ARBA" id="ARBA00023136"/>
    </source>
</evidence>
<keyword evidence="3 6" id="KW-0812">Transmembrane</keyword>
<keyword evidence="2" id="KW-0813">Transport</keyword>
<feature type="transmembrane region" description="Helical" evidence="6">
    <location>
        <begin position="218"/>
        <end position="238"/>
    </location>
</feature>
<keyword evidence="5 6" id="KW-0472">Membrane</keyword>
<dbReference type="SUPFAM" id="SSF103473">
    <property type="entry name" value="MFS general substrate transporter"/>
    <property type="match status" value="1"/>
</dbReference>